<dbReference type="AlphaFoldDB" id="A0A1H8VMS6"/>
<name>A0A1H8VMS6_9EURY</name>
<sequence>MKSLHLLQKAARHTNIHCGGKRFRRIHRVAIVGALFIGMVLSGAVVGPGLAEEFPAGDENAATTSVVEFTCNDVRVSPPDAGTSYDLVVHYVDTTTGMQGKALIGPFTGTFEDNFGKTDFVLTEVEVRYDSGGGASGTIPNQCL</sequence>
<accession>A0A1H8VMS6</accession>
<keyword evidence="3" id="KW-1185">Reference proteome</keyword>
<feature type="transmembrane region" description="Helical" evidence="1">
    <location>
        <begin position="29"/>
        <end position="51"/>
    </location>
</feature>
<evidence type="ECO:0000313" key="3">
    <source>
        <dbReference type="Proteomes" id="UP000199126"/>
    </source>
</evidence>
<reference evidence="3" key="1">
    <citation type="submission" date="2016-10" db="EMBL/GenBank/DDBJ databases">
        <authorList>
            <person name="Varghese N."/>
            <person name="Submissions S."/>
        </authorList>
    </citation>
    <scope>NUCLEOTIDE SEQUENCE [LARGE SCALE GENOMIC DNA]</scope>
    <source>
        <strain evidence="3">CGMCC 1.10121</strain>
    </source>
</reference>
<proteinExistence type="predicted"/>
<keyword evidence="1" id="KW-0812">Transmembrane</keyword>
<protein>
    <submittedName>
        <fullName evidence="2">Uncharacterized protein</fullName>
    </submittedName>
</protein>
<dbReference type="Proteomes" id="UP000199126">
    <property type="component" value="Unassembled WGS sequence"/>
</dbReference>
<gene>
    <name evidence="2" type="ORF">SAMN04487948_11789</name>
</gene>
<evidence type="ECO:0000313" key="2">
    <source>
        <dbReference type="EMBL" id="SEP16178.1"/>
    </source>
</evidence>
<organism evidence="2 3">
    <name type="scientific">Halogranum amylolyticum</name>
    <dbReference type="NCBI Taxonomy" id="660520"/>
    <lineage>
        <taxon>Archaea</taxon>
        <taxon>Methanobacteriati</taxon>
        <taxon>Methanobacteriota</taxon>
        <taxon>Stenosarchaea group</taxon>
        <taxon>Halobacteria</taxon>
        <taxon>Halobacteriales</taxon>
        <taxon>Haloferacaceae</taxon>
    </lineage>
</organism>
<keyword evidence="1" id="KW-0472">Membrane</keyword>
<keyword evidence="1" id="KW-1133">Transmembrane helix</keyword>
<dbReference type="RefSeq" id="WP_089827218.1">
    <property type="nucleotide sequence ID" value="NZ_FODV01000017.1"/>
</dbReference>
<dbReference type="EMBL" id="FODV01000017">
    <property type="protein sequence ID" value="SEP16178.1"/>
    <property type="molecule type" value="Genomic_DNA"/>
</dbReference>
<evidence type="ECO:0000256" key="1">
    <source>
        <dbReference type="SAM" id="Phobius"/>
    </source>
</evidence>